<comment type="subcellular location">
    <subcellularLocation>
        <location evidence="1">Cell membrane</location>
        <topology evidence="1">Multi-pass membrane protein</topology>
    </subcellularLocation>
</comment>
<evidence type="ECO:0000256" key="7">
    <source>
        <dbReference type="ARBA" id="ARBA00023136"/>
    </source>
</evidence>
<dbReference type="CDD" id="cd01610">
    <property type="entry name" value="PAP2_like"/>
    <property type="match status" value="1"/>
</dbReference>
<dbReference type="EMBL" id="OBEB01000001">
    <property type="protein sequence ID" value="SNY41999.1"/>
    <property type="molecule type" value="Genomic_DNA"/>
</dbReference>
<proteinExistence type="predicted"/>
<dbReference type="SMART" id="SM00014">
    <property type="entry name" value="acidPPc"/>
    <property type="match status" value="1"/>
</dbReference>
<gene>
    <name evidence="12" type="ORF">SAMN06297280_0379</name>
</gene>
<evidence type="ECO:0000256" key="10">
    <source>
        <dbReference type="SAM" id="Phobius"/>
    </source>
</evidence>
<evidence type="ECO:0000256" key="4">
    <source>
        <dbReference type="ARBA" id="ARBA00022692"/>
    </source>
</evidence>
<dbReference type="PANTHER" id="PTHR14969">
    <property type="entry name" value="SPHINGOSINE-1-PHOSPHATE PHOSPHOHYDROLASE"/>
    <property type="match status" value="1"/>
</dbReference>
<evidence type="ECO:0000256" key="6">
    <source>
        <dbReference type="ARBA" id="ARBA00022989"/>
    </source>
</evidence>
<keyword evidence="3" id="KW-1003">Cell membrane</keyword>
<reference evidence="13" key="1">
    <citation type="submission" date="2017-09" db="EMBL/GenBank/DDBJ databases">
        <authorList>
            <person name="Varghese N."/>
            <person name="Submissions S."/>
        </authorList>
    </citation>
    <scope>NUCLEOTIDE SEQUENCE [LARGE SCALE GENOMIC DNA]</scope>
    <source>
        <strain evidence="13">CGMCC 1.12461</strain>
    </source>
</reference>
<evidence type="ECO:0000256" key="5">
    <source>
        <dbReference type="ARBA" id="ARBA00022801"/>
    </source>
</evidence>
<evidence type="ECO:0000256" key="3">
    <source>
        <dbReference type="ARBA" id="ARBA00022475"/>
    </source>
</evidence>
<dbReference type="GO" id="GO:0050380">
    <property type="term" value="F:undecaprenyl-diphosphatase activity"/>
    <property type="evidence" value="ECO:0007669"/>
    <property type="project" value="UniProtKB-EC"/>
</dbReference>
<comment type="catalytic activity">
    <reaction evidence="9">
        <text>di-trans,octa-cis-undecaprenyl diphosphate + H2O = di-trans,octa-cis-undecaprenyl phosphate + phosphate + H(+)</text>
        <dbReference type="Rhea" id="RHEA:28094"/>
        <dbReference type="ChEBI" id="CHEBI:15377"/>
        <dbReference type="ChEBI" id="CHEBI:15378"/>
        <dbReference type="ChEBI" id="CHEBI:43474"/>
        <dbReference type="ChEBI" id="CHEBI:58405"/>
        <dbReference type="ChEBI" id="CHEBI:60392"/>
        <dbReference type="EC" id="3.6.1.27"/>
    </reaction>
</comment>
<feature type="transmembrane region" description="Helical" evidence="10">
    <location>
        <begin position="157"/>
        <end position="176"/>
    </location>
</feature>
<evidence type="ECO:0000256" key="8">
    <source>
        <dbReference type="ARBA" id="ARBA00032707"/>
    </source>
</evidence>
<keyword evidence="4 10" id="KW-0812">Transmembrane</keyword>
<keyword evidence="13" id="KW-1185">Reference proteome</keyword>
<dbReference type="EC" id="3.6.1.27" evidence="2"/>
<feature type="domain" description="Phosphatidic acid phosphatase type 2/haloperoxidase" evidence="11">
    <location>
        <begin position="61"/>
        <end position="171"/>
    </location>
</feature>
<dbReference type="Pfam" id="PF01569">
    <property type="entry name" value="PAP2"/>
    <property type="match status" value="1"/>
</dbReference>
<keyword evidence="7 10" id="KW-0472">Membrane</keyword>
<protein>
    <recommendedName>
        <fullName evidence="2">undecaprenyl-diphosphate phosphatase</fullName>
        <ecNumber evidence="2">3.6.1.27</ecNumber>
    </recommendedName>
    <alternativeName>
        <fullName evidence="8">Undecaprenyl pyrophosphate phosphatase</fullName>
    </alternativeName>
</protein>
<evidence type="ECO:0000313" key="13">
    <source>
        <dbReference type="Proteomes" id="UP000219353"/>
    </source>
</evidence>
<evidence type="ECO:0000259" key="11">
    <source>
        <dbReference type="SMART" id="SM00014"/>
    </source>
</evidence>
<evidence type="ECO:0000256" key="1">
    <source>
        <dbReference type="ARBA" id="ARBA00004651"/>
    </source>
</evidence>
<keyword evidence="6 10" id="KW-1133">Transmembrane helix</keyword>
<dbReference type="InterPro" id="IPR036938">
    <property type="entry name" value="PAP2/HPO_sf"/>
</dbReference>
<dbReference type="PANTHER" id="PTHR14969:SF62">
    <property type="entry name" value="DECAPRENYLPHOSPHORYL-5-PHOSPHORIBOSE PHOSPHATASE RV3807C-RELATED"/>
    <property type="match status" value="1"/>
</dbReference>
<dbReference type="GO" id="GO:0005886">
    <property type="term" value="C:plasma membrane"/>
    <property type="evidence" value="ECO:0007669"/>
    <property type="project" value="UniProtKB-SubCell"/>
</dbReference>
<dbReference type="RefSeq" id="WP_097109662.1">
    <property type="nucleotide sequence ID" value="NZ_OBEB01000001.1"/>
</dbReference>
<keyword evidence="5" id="KW-0378">Hydrolase</keyword>
<dbReference type="InterPro" id="IPR000326">
    <property type="entry name" value="PAP2/HPO"/>
</dbReference>
<evidence type="ECO:0000313" key="12">
    <source>
        <dbReference type="EMBL" id="SNY41999.1"/>
    </source>
</evidence>
<accession>A0A285I222</accession>
<dbReference type="SUPFAM" id="SSF48317">
    <property type="entry name" value="Acid phosphatase/Vanadium-dependent haloperoxidase"/>
    <property type="match status" value="1"/>
</dbReference>
<dbReference type="Proteomes" id="UP000219353">
    <property type="component" value="Unassembled WGS sequence"/>
</dbReference>
<feature type="transmembrane region" description="Helical" evidence="10">
    <location>
        <begin position="61"/>
        <end position="79"/>
    </location>
</feature>
<dbReference type="Gene3D" id="1.20.144.10">
    <property type="entry name" value="Phosphatidic acid phosphatase type 2/haloperoxidase"/>
    <property type="match status" value="1"/>
</dbReference>
<dbReference type="OrthoDB" id="9780507at2"/>
<dbReference type="AlphaFoldDB" id="A0A285I222"/>
<evidence type="ECO:0000256" key="9">
    <source>
        <dbReference type="ARBA" id="ARBA00047594"/>
    </source>
</evidence>
<sequence length="178" mass="19611">MNTLQKLTLLDTRLFFQVNLIGQLPSVKKLSLGLSRCGDGPLYLIIAILLWQFDHNRGGQFMQHALLAFAIELPLYLLLKNAIQRERPKGPLHHGWAPGIRPSDRFSFPSGHTAAAFMFAWLLAAYYPEYTGYYLLMASGIGLSRVLLGVHYPTDILAGAALGSVIALIVLNSGFATL</sequence>
<name>A0A285I222_9GAMM</name>
<evidence type="ECO:0000256" key="2">
    <source>
        <dbReference type="ARBA" id="ARBA00012374"/>
    </source>
</evidence>
<organism evidence="12 13">
    <name type="scientific">Arsukibacterium tuosuense</name>
    <dbReference type="NCBI Taxonomy" id="1323745"/>
    <lineage>
        <taxon>Bacteria</taxon>
        <taxon>Pseudomonadati</taxon>
        <taxon>Pseudomonadota</taxon>
        <taxon>Gammaproteobacteria</taxon>
        <taxon>Chromatiales</taxon>
        <taxon>Chromatiaceae</taxon>
        <taxon>Arsukibacterium</taxon>
    </lineage>
</organism>